<comment type="subcellular location">
    <subcellularLocation>
        <location evidence="1">Membrane</location>
    </subcellularLocation>
</comment>
<evidence type="ECO:0000256" key="3">
    <source>
        <dbReference type="SAM" id="MobiDB-lite"/>
    </source>
</evidence>
<keyword evidence="5" id="KW-1185">Reference proteome</keyword>
<organism evidence="4 5">
    <name type="scientific">Gordonia prachuapensis</name>
    <dbReference type="NCBI Taxonomy" id="3115651"/>
    <lineage>
        <taxon>Bacteria</taxon>
        <taxon>Bacillati</taxon>
        <taxon>Actinomycetota</taxon>
        <taxon>Actinomycetes</taxon>
        <taxon>Mycobacteriales</taxon>
        <taxon>Gordoniaceae</taxon>
        <taxon>Gordonia</taxon>
    </lineage>
</organism>
<accession>A0ABU7MY83</accession>
<evidence type="ECO:0000256" key="2">
    <source>
        <dbReference type="ARBA" id="ARBA00023136"/>
    </source>
</evidence>
<protein>
    <recommendedName>
        <fullName evidence="6">Mce-associated membrane protein</fullName>
    </recommendedName>
</protein>
<evidence type="ECO:0000313" key="4">
    <source>
        <dbReference type="EMBL" id="MEE4025223.1"/>
    </source>
</evidence>
<feature type="region of interest" description="Disordered" evidence="3">
    <location>
        <begin position="171"/>
        <end position="195"/>
    </location>
</feature>
<dbReference type="PROSITE" id="PS51257">
    <property type="entry name" value="PROKAR_LIPOPROTEIN"/>
    <property type="match status" value="1"/>
</dbReference>
<gene>
    <name evidence="4" type="ORF">V1Y59_19215</name>
</gene>
<feature type="compositionally biased region" description="Pro residues" evidence="3">
    <location>
        <begin position="177"/>
        <end position="195"/>
    </location>
</feature>
<dbReference type="PANTHER" id="PTHR37042:SF4">
    <property type="entry name" value="OUTER MEMBRANE PROTEIN RV1973"/>
    <property type="match status" value="1"/>
</dbReference>
<evidence type="ECO:0000313" key="5">
    <source>
        <dbReference type="Proteomes" id="UP001335729"/>
    </source>
</evidence>
<proteinExistence type="predicted"/>
<comment type="caution">
    <text evidence="4">The sequence shown here is derived from an EMBL/GenBank/DDBJ whole genome shotgun (WGS) entry which is preliminary data.</text>
</comment>
<dbReference type="EMBL" id="JAZDUE010000017">
    <property type="protein sequence ID" value="MEE4025223.1"/>
    <property type="molecule type" value="Genomic_DNA"/>
</dbReference>
<evidence type="ECO:0000256" key="1">
    <source>
        <dbReference type="ARBA" id="ARBA00004370"/>
    </source>
</evidence>
<keyword evidence="2" id="KW-0472">Membrane</keyword>
<evidence type="ECO:0008006" key="6">
    <source>
        <dbReference type="Google" id="ProtNLM"/>
    </source>
</evidence>
<dbReference type="PANTHER" id="PTHR37042">
    <property type="entry name" value="OUTER MEMBRANE PROTEIN RV1973"/>
    <property type="match status" value="1"/>
</dbReference>
<sequence length="195" mass="21213">MEFTTRRLVAAALVVVTIACVCVAGFLGYRYNELRLTESSRDSSLQAAKGYATTMFGYTPDNVEDHVAQSMQVLTGAAKPTYEDLVNDSNLVDEVRKQLVVSEVTIQDAGVVTNTENTSQVLIFMNQSVTRGGKELVRVDPSRLTFDMVQQDGRWMITAIDVITDDSFRSRIEQTDTPPPGAVPLPAPAPSAPPG</sequence>
<name>A0ABU7MY83_9ACTN</name>
<dbReference type="Proteomes" id="UP001335729">
    <property type="component" value="Unassembled WGS sequence"/>
</dbReference>
<reference evidence="4 5" key="1">
    <citation type="submission" date="2024-01" db="EMBL/GenBank/DDBJ databases">
        <title>Draft genome sequence of Gordonia sp. PKS22-38.</title>
        <authorList>
            <person name="Suphannarot A."/>
            <person name="Mingma R."/>
        </authorList>
    </citation>
    <scope>NUCLEOTIDE SEQUENCE [LARGE SCALE GENOMIC DNA]</scope>
    <source>
        <strain evidence="4 5">PKS22-38</strain>
    </source>
</reference>
<dbReference type="RefSeq" id="WP_330506615.1">
    <property type="nucleotide sequence ID" value="NZ_JAZDUE010000017.1"/>
</dbReference>